<reference evidence="1" key="1">
    <citation type="submission" date="2020-07" db="EMBL/GenBank/DDBJ databases">
        <title>Multicomponent nature underlies the extraordinary mechanical properties of spider dragline silk.</title>
        <authorList>
            <person name="Kono N."/>
            <person name="Nakamura H."/>
            <person name="Mori M."/>
            <person name="Yoshida Y."/>
            <person name="Ohtoshi R."/>
            <person name="Malay A.D."/>
            <person name="Moran D.A.P."/>
            <person name="Tomita M."/>
            <person name="Numata K."/>
            <person name="Arakawa K."/>
        </authorList>
    </citation>
    <scope>NUCLEOTIDE SEQUENCE</scope>
</reference>
<name>A0A8X6K2K6_TRICU</name>
<dbReference type="Proteomes" id="UP000887116">
    <property type="component" value="Unassembled WGS sequence"/>
</dbReference>
<dbReference type="AlphaFoldDB" id="A0A8X6K2K6"/>
<dbReference type="OrthoDB" id="8372394at2759"/>
<organism evidence="1 2">
    <name type="scientific">Trichonephila clavata</name>
    <name type="common">Joro spider</name>
    <name type="synonym">Nephila clavata</name>
    <dbReference type="NCBI Taxonomy" id="2740835"/>
    <lineage>
        <taxon>Eukaryota</taxon>
        <taxon>Metazoa</taxon>
        <taxon>Ecdysozoa</taxon>
        <taxon>Arthropoda</taxon>
        <taxon>Chelicerata</taxon>
        <taxon>Arachnida</taxon>
        <taxon>Araneae</taxon>
        <taxon>Araneomorphae</taxon>
        <taxon>Entelegynae</taxon>
        <taxon>Araneoidea</taxon>
        <taxon>Nephilidae</taxon>
        <taxon>Trichonephila</taxon>
    </lineage>
</organism>
<accession>A0A8X6K2K6</accession>
<proteinExistence type="predicted"/>
<comment type="caution">
    <text evidence="1">The sequence shown here is derived from an EMBL/GenBank/DDBJ whole genome shotgun (WGS) entry which is preliminary data.</text>
</comment>
<protein>
    <submittedName>
        <fullName evidence="1">Uncharacterized protein</fullName>
    </submittedName>
</protein>
<gene>
    <name evidence="1" type="ORF">TNCT_477571</name>
</gene>
<dbReference type="EMBL" id="BMAO01019044">
    <property type="protein sequence ID" value="GFR27996.1"/>
    <property type="molecule type" value="Genomic_DNA"/>
</dbReference>
<keyword evidence="2" id="KW-1185">Reference proteome</keyword>
<evidence type="ECO:0000313" key="2">
    <source>
        <dbReference type="Proteomes" id="UP000887116"/>
    </source>
</evidence>
<evidence type="ECO:0000313" key="1">
    <source>
        <dbReference type="EMBL" id="GFR27996.1"/>
    </source>
</evidence>
<sequence>MLNATSPLAPNNPSDSIKNISWDDATWIMTSSFIIFTMQSVDVNTQGLLDFRIHESWIHVKLEAMLSAPCLCSIVVPFDRVMRIPVG</sequence>